<dbReference type="PANTHER" id="PTHR35008:SF4">
    <property type="entry name" value="BLL4482 PROTEIN"/>
    <property type="match status" value="1"/>
</dbReference>
<dbReference type="GO" id="GO:0005506">
    <property type="term" value="F:iron ion binding"/>
    <property type="evidence" value="ECO:0007669"/>
    <property type="project" value="InterPro"/>
</dbReference>
<dbReference type="InterPro" id="IPR036909">
    <property type="entry name" value="Cyt_c-like_dom_sf"/>
</dbReference>
<keyword evidence="7" id="KW-0472">Membrane</keyword>
<sequence length="173" mass="18924">MAREVTLQSESTRRALVGLALAGVAAALVWWRLSDPSEARPAGLLRPDDPALLSRGGQLYRVHCASCHGANLQGQANWRERGADGRLPAPPHDETGHTWHHPDEVLFEITRNGVARAAGLPDYETNMPAYGGTLSDDDIVAVLSWIKSRWTPETRRLHDEVNRQAPQRAPGGS</sequence>
<dbReference type="PROSITE" id="PS51007">
    <property type="entry name" value="CYTC"/>
    <property type="match status" value="1"/>
</dbReference>
<evidence type="ECO:0000259" key="8">
    <source>
        <dbReference type="PROSITE" id="PS51007"/>
    </source>
</evidence>
<dbReference type="PRINTS" id="PR00605">
    <property type="entry name" value="CYTCHROMECIC"/>
</dbReference>
<dbReference type="InterPro" id="IPR009056">
    <property type="entry name" value="Cyt_c-like_dom"/>
</dbReference>
<dbReference type="SUPFAM" id="SSF46626">
    <property type="entry name" value="Cytochrome c"/>
    <property type="match status" value="1"/>
</dbReference>
<dbReference type="InterPro" id="IPR008168">
    <property type="entry name" value="Cyt_C_IC"/>
</dbReference>
<evidence type="ECO:0000313" key="9">
    <source>
        <dbReference type="EMBL" id="QBM29068.1"/>
    </source>
</evidence>
<keyword evidence="7" id="KW-1133">Transmembrane helix</keyword>
<evidence type="ECO:0000256" key="3">
    <source>
        <dbReference type="ARBA" id="ARBA00022723"/>
    </source>
</evidence>
<evidence type="ECO:0000256" key="1">
    <source>
        <dbReference type="ARBA" id="ARBA00022448"/>
    </source>
</evidence>
<organism evidence="9 10">
    <name type="scientific">Hydrogenophaga pseudoflava</name>
    <name type="common">Pseudomonas carboxydoflava</name>
    <dbReference type="NCBI Taxonomy" id="47421"/>
    <lineage>
        <taxon>Bacteria</taxon>
        <taxon>Pseudomonadati</taxon>
        <taxon>Pseudomonadota</taxon>
        <taxon>Betaproteobacteria</taxon>
        <taxon>Burkholderiales</taxon>
        <taxon>Comamonadaceae</taxon>
        <taxon>Hydrogenophaga</taxon>
    </lineage>
</organism>
<protein>
    <submittedName>
        <fullName evidence="9">Cytochrome c</fullName>
    </submittedName>
</protein>
<name>A0A4P6X3F8_HYDPS</name>
<reference evidence="9 10" key="1">
    <citation type="submission" date="2019-03" db="EMBL/GenBank/DDBJ databases">
        <authorList>
            <person name="Sebastian G."/>
            <person name="Baumann P."/>
            <person name="Ruckert C."/>
            <person name="Kalinowski J."/>
            <person name="Nebel B."/>
            <person name="Takors R."/>
            <person name="Blombach B."/>
        </authorList>
    </citation>
    <scope>NUCLEOTIDE SEQUENCE [LARGE SCALE GENOMIC DNA]</scope>
    <source>
        <strain evidence="9 10">DSM 1084</strain>
    </source>
</reference>
<gene>
    <name evidence="9" type="ORF">HPF_15335</name>
</gene>
<keyword evidence="4" id="KW-0249">Electron transport</keyword>
<feature type="transmembrane region" description="Helical" evidence="7">
    <location>
        <begin position="12"/>
        <end position="31"/>
    </location>
</feature>
<dbReference type="EMBL" id="CP037867">
    <property type="protein sequence ID" value="QBM29068.1"/>
    <property type="molecule type" value="Genomic_DNA"/>
</dbReference>
<proteinExistence type="predicted"/>
<dbReference type="AlphaFoldDB" id="A0A4P6X3F8"/>
<keyword evidence="10" id="KW-1185">Reference proteome</keyword>
<dbReference type="PANTHER" id="PTHR35008">
    <property type="entry name" value="BLL4482 PROTEIN-RELATED"/>
    <property type="match status" value="1"/>
</dbReference>
<evidence type="ECO:0000256" key="6">
    <source>
        <dbReference type="PROSITE-ProRule" id="PRU00433"/>
    </source>
</evidence>
<dbReference type="Proteomes" id="UP000293912">
    <property type="component" value="Chromosome"/>
</dbReference>
<evidence type="ECO:0000256" key="4">
    <source>
        <dbReference type="ARBA" id="ARBA00022982"/>
    </source>
</evidence>
<dbReference type="GO" id="GO:0009055">
    <property type="term" value="F:electron transfer activity"/>
    <property type="evidence" value="ECO:0007669"/>
    <property type="project" value="InterPro"/>
</dbReference>
<dbReference type="Pfam" id="PF13442">
    <property type="entry name" value="Cytochrome_CBB3"/>
    <property type="match status" value="1"/>
</dbReference>
<dbReference type="Gene3D" id="1.10.760.10">
    <property type="entry name" value="Cytochrome c-like domain"/>
    <property type="match status" value="1"/>
</dbReference>
<keyword evidence="5 6" id="KW-0408">Iron</keyword>
<dbReference type="GO" id="GO:0020037">
    <property type="term" value="F:heme binding"/>
    <property type="evidence" value="ECO:0007669"/>
    <property type="project" value="InterPro"/>
</dbReference>
<dbReference type="RefSeq" id="WP_424955178.1">
    <property type="nucleotide sequence ID" value="NZ_CP037867.1"/>
</dbReference>
<keyword evidence="1" id="KW-0813">Transport</keyword>
<evidence type="ECO:0000256" key="7">
    <source>
        <dbReference type="SAM" id="Phobius"/>
    </source>
</evidence>
<evidence type="ECO:0000256" key="5">
    <source>
        <dbReference type="ARBA" id="ARBA00023004"/>
    </source>
</evidence>
<dbReference type="InterPro" id="IPR051459">
    <property type="entry name" value="Cytochrome_c-type_DH"/>
</dbReference>
<evidence type="ECO:0000256" key="2">
    <source>
        <dbReference type="ARBA" id="ARBA00022617"/>
    </source>
</evidence>
<keyword evidence="3 6" id="KW-0479">Metal-binding</keyword>
<dbReference type="KEGG" id="hpse:HPF_15335"/>
<keyword evidence="7" id="KW-0812">Transmembrane</keyword>
<feature type="domain" description="Cytochrome c" evidence="8">
    <location>
        <begin position="51"/>
        <end position="150"/>
    </location>
</feature>
<accession>A0A4P6X3F8</accession>
<keyword evidence="2 6" id="KW-0349">Heme</keyword>
<evidence type="ECO:0000313" key="10">
    <source>
        <dbReference type="Proteomes" id="UP000293912"/>
    </source>
</evidence>